<evidence type="ECO:0000313" key="2">
    <source>
        <dbReference type="EMBL" id="MED6200566.1"/>
    </source>
</evidence>
<keyword evidence="3" id="KW-1185">Reference proteome</keyword>
<name>A0ABU6XSH2_9FABA</name>
<protein>
    <submittedName>
        <fullName evidence="2">Uncharacterized protein</fullName>
    </submittedName>
</protein>
<evidence type="ECO:0000313" key="3">
    <source>
        <dbReference type="Proteomes" id="UP001341840"/>
    </source>
</evidence>
<organism evidence="2 3">
    <name type="scientific">Stylosanthes scabra</name>
    <dbReference type="NCBI Taxonomy" id="79078"/>
    <lineage>
        <taxon>Eukaryota</taxon>
        <taxon>Viridiplantae</taxon>
        <taxon>Streptophyta</taxon>
        <taxon>Embryophyta</taxon>
        <taxon>Tracheophyta</taxon>
        <taxon>Spermatophyta</taxon>
        <taxon>Magnoliopsida</taxon>
        <taxon>eudicotyledons</taxon>
        <taxon>Gunneridae</taxon>
        <taxon>Pentapetalae</taxon>
        <taxon>rosids</taxon>
        <taxon>fabids</taxon>
        <taxon>Fabales</taxon>
        <taxon>Fabaceae</taxon>
        <taxon>Papilionoideae</taxon>
        <taxon>50 kb inversion clade</taxon>
        <taxon>dalbergioids sensu lato</taxon>
        <taxon>Dalbergieae</taxon>
        <taxon>Pterocarpus clade</taxon>
        <taxon>Stylosanthes</taxon>
    </lineage>
</organism>
<comment type="caution">
    <text evidence="2">The sequence shown here is derived from an EMBL/GenBank/DDBJ whole genome shotgun (WGS) entry which is preliminary data.</text>
</comment>
<sequence length="171" mass="19255">MEKIGRVWGHVVQIEEEEGGHFNFFRVQIIANVGPMIRAFANVEDEERTRTSGERLIDNIGVSGDQSESGQKRTEELRTPKERHVDNTAENGIVAMDGLNVPATEVEAEQSKVGETQSPRRDGEDEGRNGADNRSPIVLFEEKENGPSPTKTKSLHDDRRTEDVIREWSEE</sequence>
<accession>A0ABU6XSH2</accession>
<gene>
    <name evidence="2" type="ORF">PIB30_086432</name>
</gene>
<proteinExistence type="predicted"/>
<feature type="compositionally biased region" description="Basic and acidic residues" evidence="1">
    <location>
        <begin position="70"/>
        <end position="87"/>
    </location>
</feature>
<reference evidence="2 3" key="1">
    <citation type="journal article" date="2023" name="Plants (Basel)">
        <title>Bridging the Gap: Combining Genomics and Transcriptomics Approaches to Understand Stylosanthes scabra, an Orphan Legume from the Brazilian Caatinga.</title>
        <authorList>
            <person name="Ferreira-Neto J.R.C."/>
            <person name="da Silva M.D."/>
            <person name="Binneck E."/>
            <person name="de Melo N.F."/>
            <person name="da Silva R.H."/>
            <person name="de Melo A.L.T.M."/>
            <person name="Pandolfi V."/>
            <person name="Bustamante F.O."/>
            <person name="Brasileiro-Vidal A.C."/>
            <person name="Benko-Iseppon A.M."/>
        </authorList>
    </citation>
    <scope>NUCLEOTIDE SEQUENCE [LARGE SCALE GENOMIC DNA]</scope>
    <source>
        <tissue evidence="2">Leaves</tissue>
    </source>
</reference>
<feature type="region of interest" description="Disordered" evidence="1">
    <location>
        <begin position="59"/>
        <end position="171"/>
    </location>
</feature>
<evidence type="ECO:0000256" key="1">
    <source>
        <dbReference type="SAM" id="MobiDB-lite"/>
    </source>
</evidence>
<dbReference type="EMBL" id="JASCZI010212929">
    <property type="protein sequence ID" value="MED6200566.1"/>
    <property type="molecule type" value="Genomic_DNA"/>
</dbReference>
<feature type="compositionally biased region" description="Basic and acidic residues" evidence="1">
    <location>
        <begin position="118"/>
        <end position="131"/>
    </location>
</feature>
<feature type="compositionally biased region" description="Basic and acidic residues" evidence="1">
    <location>
        <begin position="154"/>
        <end position="171"/>
    </location>
</feature>
<dbReference type="Proteomes" id="UP001341840">
    <property type="component" value="Unassembled WGS sequence"/>
</dbReference>